<comment type="caution">
    <text evidence="10">The sequence shown here is derived from an EMBL/GenBank/DDBJ whole genome shotgun (WGS) entry which is preliminary data.</text>
</comment>
<feature type="compositionally biased region" description="Basic and acidic residues" evidence="7">
    <location>
        <begin position="264"/>
        <end position="278"/>
    </location>
</feature>
<evidence type="ECO:0000256" key="7">
    <source>
        <dbReference type="SAM" id="MobiDB-lite"/>
    </source>
</evidence>
<dbReference type="Pfam" id="PF00636">
    <property type="entry name" value="Ribonuclease_3"/>
    <property type="match status" value="1"/>
</dbReference>
<evidence type="ECO:0000256" key="4">
    <source>
        <dbReference type="ARBA" id="ARBA00022884"/>
    </source>
</evidence>
<feature type="domain" description="RNase III" evidence="9">
    <location>
        <begin position="4"/>
        <end position="138"/>
    </location>
</feature>
<accession>G4TB66</accession>
<evidence type="ECO:0000313" key="10">
    <source>
        <dbReference type="EMBL" id="CCA68542.1"/>
    </source>
</evidence>
<dbReference type="PROSITE" id="PS50137">
    <property type="entry name" value="DS_RBD"/>
    <property type="match status" value="1"/>
</dbReference>
<feature type="coiled-coil region" evidence="6">
    <location>
        <begin position="152"/>
        <end position="179"/>
    </location>
</feature>
<dbReference type="GO" id="GO:0006369">
    <property type="term" value="P:termination of RNA polymerase II transcription"/>
    <property type="evidence" value="ECO:0007669"/>
    <property type="project" value="TreeGrafter"/>
</dbReference>
<dbReference type="InterPro" id="IPR036389">
    <property type="entry name" value="RNase_III_sf"/>
</dbReference>
<dbReference type="OrthoDB" id="2392202at2759"/>
<dbReference type="GO" id="GO:0004525">
    <property type="term" value="F:ribonuclease III activity"/>
    <property type="evidence" value="ECO:0007669"/>
    <property type="project" value="InterPro"/>
</dbReference>
<dbReference type="HOGENOM" id="CLU_056047_1_0_1"/>
<keyword evidence="2" id="KW-0255">Endonuclease</keyword>
<dbReference type="Gene3D" id="3.30.160.20">
    <property type="match status" value="1"/>
</dbReference>
<dbReference type="GO" id="GO:0034475">
    <property type="term" value="P:U4 snRNA 3'-end processing"/>
    <property type="evidence" value="ECO:0007669"/>
    <property type="project" value="TreeGrafter"/>
</dbReference>
<keyword evidence="6" id="KW-0175">Coiled coil</keyword>
<dbReference type="PROSITE" id="PS50142">
    <property type="entry name" value="RNASE_3_2"/>
    <property type="match status" value="1"/>
</dbReference>
<feature type="region of interest" description="Disordered" evidence="7">
    <location>
        <begin position="259"/>
        <end position="286"/>
    </location>
</feature>
<dbReference type="CDD" id="cd00593">
    <property type="entry name" value="RIBOc"/>
    <property type="match status" value="1"/>
</dbReference>
<keyword evidence="1" id="KW-0540">Nuclease</keyword>
<reference evidence="10 11" key="1">
    <citation type="journal article" date="2011" name="PLoS Pathog.">
        <title>Endophytic Life Strategies Decoded by Genome and Transcriptome Analyses of the Mutualistic Root Symbiont Piriformospora indica.</title>
        <authorList>
            <person name="Zuccaro A."/>
            <person name="Lahrmann U."/>
            <person name="Guldener U."/>
            <person name="Langen G."/>
            <person name="Pfiffi S."/>
            <person name="Biedenkopf D."/>
            <person name="Wong P."/>
            <person name="Samans B."/>
            <person name="Grimm C."/>
            <person name="Basiewicz M."/>
            <person name="Murat C."/>
            <person name="Martin F."/>
            <person name="Kogel K.H."/>
        </authorList>
    </citation>
    <scope>NUCLEOTIDE SEQUENCE [LARGE SCALE GENOMIC DNA]</scope>
    <source>
        <strain evidence="10 11">DSM 11827</strain>
    </source>
</reference>
<keyword evidence="11" id="KW-1185">Reference proteome</keyword>
<dbReference type="STRING" id="1109443.G4TB66"/>
<evidence type="ECO:0000256" key="1">
    <source>
        <dbReference type="ARBA" id="ARBA00022722"/>
    </source>
</evidence>
<dbReference type="eggNOG" id="KOG1817">
    <property type="taxonomic scope" value="Eukaryota"/>
</dbReference>
<dbReference type="OMA" id="MLIREIY"/>
<feature type="compositionally biased region" description="Low complexity" evidence="7">
    <location>
        <begin position="191"/>
        <end position="204"/>
    </location>
</feature>
<dbReference type="GO" id="GO:0003723">
    <property type="term" value="F:RNA binding"/>
    <property type="evidence" value="ECO:0007669"/>
    <property type="project" value="UniProtKB-UniRule"/>
</dbReference>
<feature type="domain" description="DRBM" evidence="8">
    <location>
        <begin position="210"/>
        <end position="282"/>
    </location>
</feature>
<dbReference type="Pfam" id="PF00035">
    <property type="entry name" value="dsrm"/>
    <property type="match status" value="1"/>
</dbReference>
<dbReference type="AlphaFoldDB" id="G4TB66"/>
<evidence type="ECO:0000259" key="8">
    <source>
        <dbReference type="PROSITE" id="PS50137"/>
    </source>
</evidence>
<dbReference type="EMBL" id="CAFZ01000035">
    <property type="protein sequence ID" value="CCA68542.1"/>
    <property type="molecule type" value="Genomic_DNA"/>
</dbReference>
<organism evidence="10 11">
    <name type="scientific">Serendipita indica (strain DSM 11827)</name>
    <name type="common">Root endophyte fungus</name>
    <name type="synonym">Piriformospora indica</name>
    <dbReference type="NCBI Taxonomy" id="1109443"/>
    <lineage>
        <taxon>Eukaryota</taxon>
        <taxon>Fungi</taxon>
        <taxon>Dikarya</taxon>
        <taxon>Basidiomycota</taxon>
        <taxon>Agaricomycotina</taxon>
        <taxon>Agaricomycetes</taxon>
        <taxon>Sebacinales</taxon>
        <taxon>Serendipitaceae</taxon>
        <taxon>Serendipita</taxon>
    </lineage>
</organism>
<dbReference type="PANTHER" id="PTHR11207:SF0">
    <property type="entry name" value="RIBONUCLEASE 3"/>
    <property type="match status" value="1"/>
</dbReference>
<keyword evidence="3" id="KW-0378">Hydrolase</keyword>
<evidence type="ECO:0000256" key="2">
    <source>
        <dbReference type="ARBA" id="ARBA00022759"/>
    </source>
</evidence>
<dbReference type="Proteomes" id="UP000007148">
    <property type="component" value="Unassembled WGS sequence"/>
</dbReference>
<dbReference type="Gene3D" id="1.10.1520.10">
    <property type="entry name" value="Ribonuclease III domain"/>
    <property type="match status" value="1"/>
</dbReference>
<dbReference type="InterPro" id="IPR000999">
    <property type="entry name" value="RNase_III_dom"/>
</dbReference>
<dbReference type="InterPro" id="IPR014720">
    <property type="entry name" value="dsRBD_dom"/>
</dbReference>
<evidence type="ECO:0000256" key="5">
    <source>
        <dbReference type="PROSITE-ProRule" id="PRU00266"/>
    </source>
</evidence>
<dbReference type="SUPFAM" id="SSF54768">
    <property type="entry name" value="dsRNA-binding domain-like"/>
    <property type="match status" value="1"/>
</dbReference>
<evidence type="ECO:0000256" key="6">
    <source>
        <dbReference type="SAM" id="Coils"/>
    </source>
</evidence>
<gene>
    <name evidence="10" type="ORF">PIIN_02405</name>
</gene>
<name>G4TB66_SERID</name>
<feature type="region of interest" description="Disordered" evidence="7">
    <location>
        <begin position="180"/>
        <end position="206"/>
    </location>
</feature>
<protein>
    <submittedName>
        <fullName evidence="10">Uncharacterized protein</fullName>
    </submittedName>
</protein>
<dbReference type="SMART" id="SM00535">
    <property type="entry name" value="RIBOc"/>
    <property type="match status" value="1"/>
</dbReference>
<dbReference type="SMART" id="SM00358">
    <property type="entry name" value="DSRM"/>
    <property type="match status" value="1"/>
</dbReference>
<evidence type="ECO:0000259" key="9">
    <source>
        <dbReference type="PROSITE" id="PS50142"/>
    </source>
</evidence>
<dbReference type="GO" id="GO:0005654">
    <property type="term" value="C:nucleoplasm"/>
    <property type="evidence" value="ECO:0007669"/>
    <property type="project" value="TreeGrafter"/>
</dbReference>
<sequence>MTPSMTLSEQYPLPDITDDALKTEVFTHKSVAARPAGLVHADRPGDDNERLAFLGDTVISLVVTIVLRNLLPLSRPGDLTEKRKLLVNQDRLAVWADIYGLPSRLQVHYSAELLLRQNTATKAKLFQAYVGALFMQSDRNYRTVEDWFGQLVEQGLEDIVALENAANSLTEKLQTLKLKGPAEEHQPAQVPSSPSPSTSSTSSSNASYQSQLGSLALFNQICAQRNIHPDWQCNNMGSPHRPTHKATVRLSPTCEIVGTGVGGKKQEAKEKAAEEAMEKLGWSQAD</sequence>
<evidence type="ECO:0000313" key="11">
    <source>
        <dbReference type="Proteomes" id="UP000007148"/>
    </source>
</evidence>
<keyword evidence="4 5" id="KW-0694">RNA-binding</keyword>
<dbReference type="PANTHER" id="PTHR11207">
    <property type="entry name" value="RIBONUCLEASE III"/>
    <property type="match status" value="1"/>
</dbReference>
<dbReference type="GO" id="GO:0006364">
    <property type="term" value="P:rRNA processing"/>
    <property type="evidence" value="ECO:0007669"/>
    <property type="project" value="TreeGrafter"/>
</dbReference>
<proteinExistence type="predicted"/>
<dbReference type="SUPFAM" id="SSF69065">
    <property type="entry name" value="RNase III domain-like"/>
    <property type="match status" value="1"/>
</dbReference>
<evidence type="ECO:0000256" key="3">
    <source>
        <dbReference type="ARBA" id="ARBA00022801"/>
    </source>
</evidence>
<dbReference type="InParanoid" id="G4TB66"/>